<evidence type="ECO:0000313" key="3">
    <source>
        <dbReference type="Proteomes" id="UP000806528"/>
    </source>
</evidence>
<reference evidence="2 3" key="1">
    <citation type="submission" date="2020-09" db="EMBL/GenBank/DDBJ databases">
        <title>Diversity and distribution of actinomycetes associated with coral in the coast of Hainan.</title>
        <authorList>
            <person name="Li F."/>
        </authorList>
    </citation>
    <scope>NUCLEOTIDE SEQUENCE [LARGE SCALE GENOMIC DNA]</scope>
    <source>
        <strain evidence="2 3">HNM0947</strain>
    </source>
</reference>
<gene>
    <name evidence="2" type="ORF">IDM40_26240</name>
</gene>
<keyword evidence="3" id="KW-1185">Reference proteome</keyword>
<dbReference type="EMBL" id="JADBGI010000035">
    <property type="protein sequence ID" value="MBE3002173.1"/>
    <property type="molecule type" value="Genomic_DNA"/>
</dbReference>
<feature type="region of interest" description="Disordered" evidence="1">
    <location>
        <begin position="1"/>
        <end position="41"/>
    </location>
</feature>
<accession>A0ABR9PE94</accession>
<comment type="caution">
    <text evidence="2">The sequence shown here is derived from an EMBL/GenBank/DDBJ whole genome shotgun (WGS) entry which is preliminary data.</text>
</comment>
<name>A0ABR9PE94_9ACTN</name>
<evidence type="ECO:0000256" key="1">
    <source>
        <dbReference type="SAM" id="MobiDB-lite"/>
    </source>
</evidence>
<proteinExistence type="predicted"/>
<feature type="compositionally biased region" description="Basic and acidic residues" evidence="1">
    <location>
        <begin position="7"/>
        <end position="32"/>
    </location>
</feature>
<evidence type="ECO:0000313" key="2">
    <source>
        <dbReference type="EMBL" id="MBE3002173.1"/>
    </source>
</evidence>
<dbReference type="Gene3D" id="3.40.50.10770">
    <property type="entry name" value="Hypothetical protein VC1899 like domain (Restriction endonuclease-like)"/>
    <property type="match status" value="1"/>
</dbReference>
<dbReference type="Proteomes" id="UP000806528">
    <property type="component" value="Unassembled WGS sequence"/>
</dbReference>
<protein>
    <submittedName>
        <fullName evidence="2">Uncharacterized protein</fullName>
    </submittedName>
</protein>
<sequence>MSLADTLDSHGHERDVPENVLSKWRENRDPHDGGLQLGLDGKHVDSSELLKRLFGSQSGRENSESSERPNVSEQNLQGLLQMINEADLANWNYNTRMSAEIDALRAHDIDLDNDDLVLLLASDSTQGLANAIWNALILARGDHKRVWYRDSLNHVTPDAGARQQVVIMRIPHLDVETNSQFQSALESLTDLAELIQGHGVPDDENPVRDGDELVFHITGGYRSTLPYLIAIAEWLRSLRSEVSAQLLPKKGGETMSLPLRKLDPNDVKDELSAFAGGSWSRKGPQTRMLLGYAYTKTRGGFELNELGKCMRTLFIPEG</sequence>
<organism evidence="2 3">
    <name type="scientific">Nocardiopsis coralli</name>
    <dbReference type="NCBI Taxonomy" id="2772213"/>
    <lineage>
        <taxon>Bacteria</taxon>
        <taxon>Bacillati</taxon>
        <taxon>Actinomycetota</taxon>
        <taxon>Actinomycetes</taxon>
        <taxon>Streptosporangiales</taxon>
        <taxon>Nocardiopsidaceae</taxon>
        <taxon>Nocardiopsis</taxon>
    </lineage>
</organism>